<dbReference type="InterPro" id="IPR050920">
    <property type="entry name" value="Nematode_rcpt-like_delta"/>
</dbReference>
<reference evidence="7" key="1">
    <citation type="submission" date="2007-07" db="EMBL/GenBank/DDBJ databases">
        <title>PCAP assembly of the Caenorhabditis remanei genome.</title>
        <authorList>
            <consortium name="The Caenorhabditis remanei Sequencing Consortium"/>
            <person name="Wilson R.K."/>
        </authorList>
    </citation>
    <scope>NUCLEOTIDE SEQUENCE [LARGE SCALE GENOMIC DNA]</scope>
    <source>
        <strain evidence="7">PB4641</strain>
    </source>
</reference>
<evidence type="ECO:0000313" key="8">
    <source>
        <dbReference type="Proteomes" id="UP000008281"/>
    </source>
</evidence>
<keyword evidence="4 6" id="KW-1133">Transmembrane helix</keyword>
<dbReference type="InParanoid" id="E3MWM5"/>
<keyword evidence="8" id="KW-1185">Reference proteome</keyword>
<keyword evidence="5 6" id="KW-0472">Membrane</keyword>
<name>E3MWM5_CAERE</name>
<evidence type="ECO:0000256" key="5">
    <source>
        <dbReference type="ARBA" id="ARBA00023136"/>
    </source>
</evidence>
<organism evidence="8">
    <name type="scientific">Caenorhabditis remanei</name>
    <name type="common">Caenorhabditis vulgaris</name>
    <dbReference type="NCBI Taxonomy" id="31234"/>
    <lineage>
        <taxon>Eukaryota</taxon>
        <taxon>Metazoa</taxon>
        <taxon>Ecdysozoa</taxon>
        <taxon>Nematoda</taxon>
        <taxon>Chromadorea</taxon>
        <taxon>Rhabditida</taxon>
        <taxon>Rhabditina</taxon>
        <taxon>Rhabditomorpha</taxon>
        <taxon>Rhabditoidea</taxon>
        <taxon>Rhabditidae</taxon>
        <taxon>Peloderinae</taxon>
        <taxon>Caenorhabditis</taxon>
    </lineage>
</organism>
<dbReference type="eggNOG" id="ENOG502TJS3">
    <property type="taxonomic scope" value="Eukaryota"/>
</dbReference>
<proteinExistence type="inferred from homology"/>
<evidence type="ECO:0000313" key="7">
    <source>
        <dbReference type="EMBL" id="EFP10743.1"/>
    </source>
</evidence>
<accession>E3MWM5</accession>
<dbReference type="InterPro" id="IPR019421">
    <property type="entry name" value="7TM_GPCR_serpentine_rcpt_Srd"/>
</dbReference>
<feature type="transmembrane region" description="Helical" evidence="6">
    <location>
        <begin position="204"/>
        <end position="227"/>
    </location>
</feature>
<dbReference type="Pfam" id="PF10317">
    <property type="entry name" value="7TM_GPCR_Srd"/>
    <property type="match status" value="1"/>
</dbReference>
<dbReference type="PANTHER" id="PTHR22945">
    <property type="entry name" value="SERPENTINE RECEPTOR, CLASS D DELTA"/>
    <property type="match status" value="1"/>
</dbReference>
<dbReference type="PANTHER" id="PTHR22945:SF9">
    <property type="entry name" value="SERPENTINE RECEPTOR, CLASS D (DELTA)-RELATED"/>
    <property type="match status" value="1"/>
</dbReference>
<keyword evidence="3 6" id="KW-0812">Transmembrane</keyword>
<dbReference type="Proteomes" id="UP000008281">
    <property type="component" value="Unassembled WGS sequence"/>
</dbReference>
<feature type="transmembrane region" description="Helical" evidence="6">
    <location>
        <begin position="75"/>
        <end position="96"/>
    </location>
</feature>
<evidence type="ECO:0000256" key="1">
    <source>
        <dbReference type="ARBA" id="ARBA00004141"/>
    </source>
</evidence>
<comment type="similarity">
    <text evidence="2">Belongs to the nematode receptor-like protein srd family.</text>
</comment>
<evidence type="ECO:0000256" key="6">
    <source>
        <dbReference type="SAM" id="Phobius"/>
    </source>
</evidence>
<evidence type="ECO:0000256" key="2">
    <source>
        <dbReference type="ARBA" id="ARBA00009166"/>
    </source>
</evidence>
<protein>
    <submittedName>
        <fullName evidence="7">Uncharacterized protein</fullName>
    </submittedName>
</protein>
<evidence type="ECO:0000256" key="3">
    <source>
        <dbReference type="ARBA" id="ARBA00022692"/>
    </source>
</evidence>
<dbReference type="AlphaFoldDB" id="E3MWM5"/>
<feature type="transmembrane region" description="Helical" evidence="6">
    <location>
        <begin position="116"/>
        <end position="149"/>
    </location>
</feature>
<dbReference type="EMBL" id="DS268488">
    <property type="protein sequence ID" value="EFP10743.1"/>
    <property type="molecule type" value="Genomic_DNA"/>
</dbReference>
<sequence length="269" mass="31384">MICVLNYFVMQRIVTDGDHIFLISTGSCTHLGPTACYSGFMFLTCFIEFNLIWIGCSYWFRYYTLHCHDLKARTIRLIAFCQIVVLFFLVTGWISFFNPKTSTVPAELLSMESSEMVILGGPLVYNSTITVFAVLLISVCLVLILYFWIRDVLINFRAATYEVENMNMLLVKVYKIHVILSMFTLLGIAIFFLQFTKTIEHHYLIYTTSLLFMISPILSPFSYLLFLPNLQKHFNTRRVEFEEPEFHERRRSSRYQSVTFMTSSTTLVP</sequence>
<dbReference type="HOGENOM" id="CLU_057924_3_1_1"/>
<dbReference type="GO" id="GO:0016020">
    <property type="term" value="C:membrane"/>
    <property type="evidence" value="ECO:0007669"/>
    <property type="project" value="UniProtKB-SubCell"/>
</dbReference>
<comment type="subcellular location">
    <subcellularLocation>
        <location evidence="1">Membrane</location>
        <topology evidence="1">Multi-pass membrane protein</topology>
    </subcellularLocation>
</comment>
<feature type="transmembrane region" description="Helical" evidence="6">
    <location>
        <begin position="169"/>
        <end position="192"/>
    </location>
</feature>
<feature type="transmembrane region" description="Helical" evidence="6">
    <location>
        <begin position="40"/>
        <end position="63"/>
    </location>
</feature>
<evidence type="ECO:0000256" key="4">
    <source>
        <dbReference type="ARBA" id="ARBA00022989"/>
    </source>
</evidence>
<gene>
    <name evidence="7" type="ORF">CRE_02508</name>
</gene>